<feature type="domain" description="Aconitase/3-isopropylmalate dehydratase large subunit alpha/beta/alpha" evidence="13">
    <location>
        <begin position="9"/>
        <end position="457"/>
    </location>
</feature>
<keyword evidence="10 12" id="KW-0456">Lyase</keyword>
<evidence type="ECO:0000256" key="2">
    <source>
        <dbReference type="ARBA" id="ARBA00002695"/>
    </source>
</evidence>
<keyword evidence="4 12" id="KW-0432">Leucine biosynthesis</keyword>
<evidence type="ECO:0000256" key="1">
    <source>
        <dbReference type="ARBA" id="ARBA00000491"/>
    </source>
</evidence>
<comment type="subunit">
    <text evidence="12">Heterodimer of LeuC and LeuD.</text>
</comment>
<dbReference type="InterPro" id="IPR015931">
    <property type="entry name" value="Acnase/IPM_dHydase_lsu_aba_1/3"/>
</dbReference>
<evidence type="ECO:0000256" key="11">
    <source>
        <dbReference type="ARBA" id="ARBA00023304"/>
    </source>
</evidence>
<evidence type="ECO:0000256" key="6">
    <source>
        <dbReference type="ARBA" id="ARBA00022605"/>
    </source>
</evidence>
<dbReference type="HAMAP" id="MF_01026">
    <property type="entry name" value="LeuC_type1"/>
    <property type="match status" value="1"/>
</dbReference>
<dbReference type="InterPro" id="IPR050067">
    <property type="entry name" value="IPM_dehydratase_rel_enz"/>
</dbReference>
<organism evidence="14 15">
    <name type="scientific">Muriicola jejuensis</name>
    <dbReference type="NCBI Taxonomy" id="504488"/>
    <lineage>
        <taxon>Bacteria</taxon>
        <taxon>Pseudomonadati</taxon>
        <taxon>Bacteroidota</taxon>
        <taxon>Flavobacteriia</taxon>
        <taxon>Flavobacteriales</taxon>
        <taxon>Flavobacteriaceae</taxon>
        <taxon>Muriicola</taxon>
    </lineage>
</organism>
<accession>A0A6P0UDW0</accession>
<dbReference type="RefSeq" id="WP_163693839.1">
    <property type="nucleotide sequence ID" value="NZ_FXTW01000003.1"/>
</dbReference>
<dbReference type="NCBIfam" id="NF009116">
    <property type="entry name" value="PRK12466.1"/>
    <property type="match status" value="1"/>
</dbReference>
<keyword evidence="5 12" id="KW-0004">4Fe-4S</keyword>
<comment type="caution">
    <text evidence="14">The sequence shown here is derived from an EMBL/GenBank/DDBJ whole genome shotgun (WGS) entry which is preliminary data.</text>
</comment>
<dbReference type="GO" id="GO:0009098">
    <property type="term" value="P:L-leucine biosynthetic process"/>
    <property type="evidence" value="ECO:0007669"/>
    <property type="project" value="UniProtKB-UniRule"/>
</dbReference>
<comment type="pathway">
    <text evidence="3 12">Amino-acid biosynthesis; L-leucine biosynthesis; L-leucine from 3-methyl-2-oxobutanoate: step 2/4.</text>
</comment>
<dbReference type="InterPro" id="IPR001030">
    <property type="entry name" value="Acoase/IPM_deHydtase_lsu_aba"/>
</dbReference>
<keyword evidence="15" id="KW-1185">Reference proteome</keyword>
<dbReference type="NCBIfam" id="NF004016">
    <property type="entry name" value="PRK05478.1"/>
    <property type="match status" value="1"/>
</dbReference>
<evidence type="ECO:0000256" key="5">
    <source>
        <dbReference type="ARBA" id="ARBA00022485"/>
    </source>
</evidence>
<dbReference type="AlphaFoldDB" id="A0A6P0UDW0"/>
<evidence type="ECO:0000256" key="9">
    <source>
        <dbReference type="ARBA" id="ARBA00023014"/>
    </source>
</evidence>
<keyword evidence="7 12" id="KW-0479">Metal-binding</keyword>
<sequence>MSTGRTLFDKVWDAHVVRKIEQGPDVLFIDRHLVHEVTSPVAFLGMKKRNKKVLYPERTFATADHNTPTRNQHLPVKDPLSANQLRALEENAKEHGIPYWGLGHKKNGIVHVIGPENGITLPGVTVVCGDSHTSTHGAFGAIAFGIGTSEVEMVLSTQCIMQPKPKRMRITIDGQLNKAVTPKDVALYIISQLTTSGATGYFVEYAGEVFSNMSMEGRMTVCNLSIEMGARGGMVAPDRKTFEYIKGREYTPKGEAWEKAMDYWSTLYSDENAQFDKEVVFDGSTIEPMITYGTNPGMGIGISSGIPTAESLDGGVATYRKSLEYMDFKEGEAMLGKKIDFVFLGSCTNGRIEDFRAFAEVVKGRKKADHVTAWLVPGSHQVEEAIKKEGILEILEKAGFELREPGCSACLAMNDDKIPAGKYAVSTSNRNFEGRQGPGARTLLASPLVAAAAAVTGRVTDPRELMELETA</sequence>
<dbReference type="InterPro" id="IPR018136">
    <property type="entry name" value="Aconitase_4Fe-4S_BS"/>
</dbReference>
<dbReference type="EMBL" id="JAABOP010000004">
    <property type="protein sequence ID" value="NER11385.1"/>
    <property type="molecule type" value="Genomic_DNA"/>
</dbReference>
<evidence type="ECO:0000256" key="8">
    <source>
        <dbReference type="ARBA" id="ARBA00023004"/>
    </source>
</evidence>
<dbReference type="PRINTS" id="PR00415">
    <property type="entry name" value="ACONITASE"/>
</dbReference>
<evidence type="ECO:0000313" key="15">
    <source>
        <dbReference type="Proteomes" id="UP000468443"/>
    </source>
</evidence>
<evidence type="ECO:0000256" key="3">
    <source>
        <dbReference type="ARBA" id="ARBA00004729"/>
    </source>
</evidence>
<dbReference type="InterPro" id="IPR004430">
    <property type="entry name" value="3-IsopropMal_deHydase_lsu"/>
</dbReference>
<keyword evidence="11 12" id="KW-0100">Branched-chain amino acid biosynthesis</keyword>
<dbReference type="Proteomes" id="UP000468443">
    <property type="component" value="Unassembled WGS sequence"/>
</dbReference>
<keyword evidence="6 12" id="KW-0028">Amino-acid biosynthesis</keyword>
<dbReference type="Gene3D" id="3.30.499.10">
    <property type="entry name" value="Aconitase, domain 3"/>
    <property type="match status" value="2"/>
</dbReference>
<evidence type="ECO:0000256" key="10">
    <source>
        <dbReference type="ARBA" id="ARBA00023239"/>
    </source>
</evidence>
<dbReference type="EC" id="4.2.1.33" evidence="12"/>
<evidence type="ECO:0000313" key="14">
    <source>
        <dbReference type="EMBL" id="NER11385.1"/>
    </source>
</evidence>
<protein>
    <recommendedName>
        <fullName evidence="12">3-isopropylmalate dehydratase large subunit</fullName>
        <ecNumber evidence="12">4.2.1.33</ecNumber>
    </recommendedName>
    <alternativeName>
        <fullName evidence="12">Alpha-IPM isomerase</fullName>
        <shortName evidence="12">IPMI</shortName>
    </alternativeName>
    <alternativeName>
        <fullName evidence="12">Isopropylmalate isomerase</fullName>
    </alternativeName>
</protein>
<keyword evidence="9 12" id="KW-0411">Iron-sulfur</keyword>
<dbReference type="GO" id="GO:0046872">
    <property type="term" value="F:metal ion binding"/>
    <property type="evidence" value="ECO:0007669"/>
    <property type="project" value="UniProtKB-KW"/>
</dbReference>
<dbReference type="GO" id="GO:0051539">
    <property type="term" value="F:4 iron, 4 sulfur cluster binding"/>
    <property type="evidence" value="ECO:0007669"/>
    <property type="project" value="UniProtKB-KW"/>
</dbReference>
<dbReference type="Pfam" id="PF00330">
    <property type="entry name" value="Aconitase"/>
    <property type="match status" value="1"/>
</dbReference>
<dbReference type="InterPro" id="IPR036008">
    <property type="entry name" value="Aconitase_4Fe-4S_dom"/>
</dbReference>
<comment type="similarity">
    <text evidence="12">Belongs to the aconitase/IPM isomerase family. LeuC type 1 subfamily.</text>
</comment>
<feature type="binding site" evidence="12">
    <location>
        <position position="407"/>
    </location>
    <ligand>
        <name>[4Fe-4S] cluster</name>
        <dbReference type="ChEBI" id="CHEBI:49883"/>
    </ligand>
</feature>
<dbReference type="CDD" id="cd01583">
    <property type="entry name" value="IPMI"/>
    <property type="match status" value="1"/>
</dbReference>
<dbReference type="NCBIfam" id="TIGR00170">
    <property type="entry name" value="leuC"/>
    <property type="match status" value="1"/>
</dbReference>
<evidence type="ECO:0000256" key="7">
    <source>
        <dbReference type="ARBA" id="ARBA00022723"/>
    </source>
</evidence>
<gene>
    <name evidence="12 14" type="primary">leuC</name>
    <name evidence="14" type="ORF">GWK09_12695</name>
</gene>
<keyword evidence="8 12" id="KW-0408">Iron</keyword>
<evidence type="ECO:0000259" key="13">
    <source>
        <dbReference type="Pfam" id="PF00330"/>
    </source>
</evidence>
<comment type="cofactor">
    <cofactor evidence="12">
        <name>[4Fe-4S] cluster</name>
        <dbReference type="ChEBI" id="CHEBI:49883"/>
    </cofactor>
    <text evidence="12">Binds 1 [4Fe-4S] cluster per subunit.</text>
</comment>
<dbReference type="PANTHER" id="PTHR43822">
    <property type="entry name" value="HOMOACONITASE, MITOCHONDRIAL-RELATED"/>
    <property type="match status" value="1"/>
</dbReference>
<comment type="catalytic activity">
    <reaction evidence="1 12">
        <text>(2R,3S)-3-isopropylmalate = (2S)-2-isopropylmalate</text>
        <dbReference type="Rhea" id="RHEA:32287"/>
        <dbReference type="ChEBI" id="CHEBI:1178"/>
        <dbReference type="ChEBI" id="CHEBI:35121"/>
        <dbReference type="EC" id="4.2.1.33"/>
    </reaction>
</comment>
<dbReference type="GO" id="GO:0003861">
    <property type="term" value="F:3-isopropylmalate dehydratase activity"/>
    <property type="evidence" value="ECO:0007669"/>
    <property type="project" value="UniProtKB-UniRule"/>
</dbReference>
<comment type="function">
    <text evidence="2 12">Catalyzes the isomerization between 2-isopropylmalate and 3-isopropylmalate, via the formation of 2-isopropylmaleate.</text>
</comment>
<dbReference type="SUPFAM" id="SSF53732">
    <property type="entry name" value="Aconitase iron-sulfur domain"/>
    <property type="match status" value="1"/>
</dbReference>
<dbReference type="PANTHER" id="PTHR43822:SF9">
    <property type="entry name" value="3-ISOPROPYLMALATE DEHYDRATASE"/>
    <property type="match status" value="1"/>
</dbReference>
<dbReference type="UniPathway" id="UPA00048">
    <property type="reaction ID" value="UER00071"/>
</dbReference>
<proteinExistence type="inferred from homology"/>
<name>A0A6P0UDW0_9FLAO</name>
<dbReference type="InterPro" id="IPR033941">
    <property type="entry name" value="IPMI_cat"/>
</dbReference>
<evidence type="ECO:0000256" key="4">
    <source>
        <dbReference type="ARBA" id="ARBA00022430"/>
    </source>
</evidence>
<feature type="binding site" evidence="12">
    <location>
        <position position="347"/>
    </location>
    <ligand>
        <name>[4Fe-4S] cluster</name>
        <dbReference type="ChEBI" id="CHEBI:49883"/>
    </ligand>
</feature>
<feature type="binding site" evidence="12">
    <location>
        <position position="410"/>
    </location>
    <ligand>
        <name>[4Fe-4S] cluster</name>
        <dbReference type="ChEBI" id="CHEBI:49883"/>
    </ligand>
</feature>
<dbReference type="PROSITE" id="PS01244">
    <property type="entry name" value="ACONITASE_2"/>
    <property type="match status" value="1"/>
</dbReference>
<reference evidence="14 15" key="1">
    <citation type="submission" date="2020-01" db="EMBL/GenBank/DDBJ databases">
        <title>Muriicola jejuensis KCTC 22299.</title>
        <authorList>
            <person name="Wang G."/>
        </authorList>
    </citation>
    <scope>NUCLEOTIDE SEQUENCE [LARGE SCALE GENOMIC DNA]</scope>
    <source>
        <strain evidence="14 15">KCTC 22299</strain>
    </source>
</reference>
<evidence type="ECO:0000256" key="12">
    <source>
        <dbReference type="HAMAP-Rule" id="MF_01026"/>
    </source>
</evidence>